<comment type="caution">
    <text evidence="2">The sequence shown here is derived from an EMBL/GenBank/DDBJ whole genome shotgun (WGS) entry which is preliminary data.</text>
</comment>
<dbReference type="PANTHER" id="PTHR36302:SF1">
    <property type="entry name" value="COPPER CHAPERONE PCU(A)C"/>
    <property type="match status" value="1"/>
</dbReference>
<dbReference type="InterPro" id="IPR058248">
    <property type="entry name" value="Lxx211020-like"/>
</dbReference>
<evidence type="ECO:0000313" key="3">
    <source>
        <dbReference type="Proteomes" id="UP001183607"/>
    </source>
</evidence>
<name>A0ABD5EBB5_9ACTN</name>
<dbReference type="PANTHER" id="PTHR36302">
    <property type="entry name" value="BLR7088 PROTEIN"/>
    <property type="match status" value="1"/>
</dbReference>
<dbReference type="InterPro" id="IPR007410">
    <property type="entry name" value="LpqE-like"/>
</dbReference>
<reference evidence="3" key="1">
    <citation type="submission" date="2023-07" db="EMBL/GenBank/DDBJ databases">
        <title>30 novel species of actinomycetes from the DSMZ collection.</title>
        <authorList>
            <person name="Nouioui I."/>
        </authorList>
    </citation>
    <scope>NUCLEOTIDE SEQUENCE [LARGE SCALE GENOMIC DNA]</scope>
    <source>
        <strain evidence="3">DSM 41982</strain>
    </source>
</reference>
<accession>A0ABD5EBB5</accession>
<dbReference type="Proteomes" id="UP001183607">
    <property type="component" value="Unassembled WGS sequence"/>
</dbReference>
<sequence>MRGTGARGVRGGTGLLALLAGGLALTLTACGGDSAGADDAKPELKVSTGYVPQPVGHDMAAGFFVVTNKGGADRLTSVTSPLAAEVTLHSTKDGEMREQDSFAVPAHGRLDFARGGNHLMFERLRHTPKRGETVTVTLHFAKSGAVKAVLPVKETTYQPPSAGDTQDKQ</sequence>
<dbReference type="SUPFAM" id="SSF110087">
    <property type="entry name" value="DR1885-like metal-binding protein"/>
    <property type="match status" value="1"/>
</dbReference>
<dbReference type="EMBL" id="JAVRER010000043">
    <property type="protein sequence ID" value="MDT0418358.1"/>
    <property type="molecule type" value="Genomic_DNA"/>
</dbReference>
<dbReference type="InterPro" id="IPR036182">
    <property type="entry name" value="PCuAC_sf"/>
</dbReference>
<protein>
    <submittedName>
        <fullName evidence="2">Copper chaperone PCu(A)C</fullName>
    </submittedName>
</protein>
<organism evidence="2 3">
    <name type="scientific">Streptomyces evansiae</name>
    <dbReference type="NCBI Taxonomy" id="3075535"/>
    <lineage>
        <taxon>Bacteria</taxon>
        <taxon>Bacillati</taxon>
        <taxon>Actinomycetota</taxon>
        <taxon>Actinomycetes</taxon>
        <taxon>Kitasatosporales</taxon>
        <taxon>Streptomycetaceae</taxon>
        <taxon>Streptomyces</taxon>
    </lineage>
</organism>
<dbReference type="Pfam" id="PF04314">
    <property type="entry name" value="PCuAC"/>
    <property type="match status" value="1"/>
</dbReference>
<proteinExistence type="predicted"/>
<evidence type="ECO:0000256" key="1">
    <source>
        <dbReference type="SAM" id="SignalP"/>
    </source>
</evidence>
<feature type="signal peptide" evidence="1">
    <location>
        <begin position="1"/>
        <end position="31"/>
    </location>
</feature>
<dbReference type="PROSITE" id="PS51257">
    <property type="entry name" value="PROKAR_LIPOPROTEIN"/>
    <property type="match status" value="1"/>
</dbReference>
<keyword evidence="1" id="KW-0732">Signal</keyword>
<feature type="chain" id="PRO_5044783116" evidence="1">
    <location>
        <begin position="32"/>
        <end position="169"/>
    </location>
</feature>
<dbReference type="AlphaFoldDB" id="A0ABD5EBB5"/>
<dbReference type="Gene3D" id="2.60.40.1890">
    <property type="entry name" value="PCu(A)C copper chaperone"/>
    <property type="match status" value="1"/>
</dbReference>
<dbReference type="RefSeq" id="WP_050781349.1">
    <property type="nucleotide sequence ID" value="NZ_JAVRER010000043.1"/>
</dbReference>
<gene>
    <name evidence="2" type="ORF">RM574_23000</name>
</gene>
<evidence type="ECO:0000313" key="2">
    <source>
        <dbReference type="EMBL" id="MDT0418358.1"/>
    </source>
</evidence>